<gene>
    <name evidence="2" type="ORF">BU26DRAFT_592091</name>
</gene>
<evidence type="ECO:0000313" key="3">
    <source>
        <dbReference type="Proteomes" id="UP000800094"/>
    </source>
</evidence>
<name>A0A6A6IKR5_9PLEO</name>
<evidence type="ECO:0000313" key="2">
    <source>
        <dbReference type="EMBL" id="KAF2251011.1"/>
    </source>
</evidence>
<sequence length="433" mass="47294">MDPFTAFPLPLVRSGLVVVWPAGSDQPQYFPNTLITLDVVWKHWTNPDGTRTAIDYMDDGGPTPLLVEYDLTTWQYLGPGWGANFGVGNFQAGLPAAGHYQTTAFWPPPAGFDYEDAAVRAMQAFYAGPAAVSRPAQGTSSREAARAQSVAGPGQQQHEVITIPDDEDEQLAPAPAPGLLTPESLPPPAPVRKGPPSALPERKKHLRGTFRSFCDAPVKEQRAFCDKYWPSNQAALEHVEYLGPLFLDFDTSKIYLSSWDSLKVTPVLNGKKVVYEKVRAADEQKLREKRSADLALLNGLGTAKNGDEWKWKAKKKGKKEERTNKRVKVSGRGQPTISLVTPEPEQPRPHPPTPDPEVDAEGDDDSNAAMLQEFAAVRGEVGAGVTSPAAEQSTVEVGDEDEGFDAVMLQEFAAVRGEVEECDGEENEEEEEE</sequence>
<proteinExistence type="predicted"/>
<evidence type="ECO:0000256" key="1">
    <source>
        <dbReference type="SAM" id="MobiDB-lite"/>
    </source>
</evidence>
<dbReference type="EMBL" id="ML987193">
    <property type="protein sequence ID" value="KAF2251011.1"/>
    <property type="molecule type" value="Genomic_DNA"/>
</dbReference>
<protein>
    <submittedName>
        <fullName evidence="2">Uncharacterized protein</fullName>
    </submittedName>
</protein>
<keyword evidence="3" id="KW-1185">Reference proteome</keyword>
<organism evidence="2 3">
    <name type="scientific">Trematosphaeria pertusa</name>
    <dbReference type="NCBI Taxonomy" id="390896"/>
    <lineage>
        <taxon>Eukaryota</taxon>
        <taxon>Fungi</taxon>
        <taxon>Dikarya</taxon>
        <taxon>Ascomycota</taxon>
        <taxon>Pezizomycotina</taxon>
        <taxon>Dothideomycetes</taxon>
        <taxon>Pleosporomycetidae</taxon>
        <taxon>Pleosporales</taxon>
        <taxon>Massarineae</taxon>
        <taxon>Trematosphaeriaceae</taxon>
        <taxon>Trematosphaeria</taxon>
    </lineage>
</organism>
<dbReference type="GeneID" id="54588154"/>
<dbReference type="RefSeq" id="XP_033686015.1">
    <property type="nucleotide sequence ID" value="XM_033834824.1"/>
</dbReference>
<accession>A0A6A6IKR5</accession>
<dbReference type="Proteomes" id="UP000800094">
    <property type="component" value="Unassembled WGS sequence"/>
</dbReference>
<feature type="compositionally biased region" description="Acidic residues" evidence="1">
    <location>
        <begin position="356"/>
        <end position="366"/>
    </location>
</feature>
<dbReference type="AlphaFoldDB" id="A0A6A6IKR5"/>
<feature type="compositionally biased region" description="Low complexity" evidence="1">
    <location>
        <begin position="171"/>
        <end position="180"/>
    </location>
</feature>
<feature type="region of interest" description="Disordered" evidence="1">
    <location>
        <begin position="133"/>
        <end position="202"/>
    </location>
</feature>
<reference evidence="2" key="1">
    <citation type="journal article" date="2020" name="Stud. Mycol.">
        <title>101 Dothideomycetes genomes: a test case for predicting lifestyles and emergence of pathogens.</title>
        <authorList>
            <person name="Haridas S."/>
            <person name="Albert R."/>
            <person name="Binder M."/>
            <person name="Bloem J."/>
            <person name="Labutti K."/>
            <person name="Salamov A."/>
            <person name="Andreopoulos B."/>
            <person name="Baker S."/>
            <person name="Barry K."/>
            <person name="Bills G."/>
            <person name="Bluhm B."/>
            <person name="Cannon C."/>
            <person name="Castanera R."/>
            <person name="Culley D."/>
            <person name="Daum C."/>
            <person name="Ezra D."/>
            <person name="Gonzalez J."/>
            <person name="Henrissat B."/>
            <person name="Kuo A."/>
            <person name="Liang C."/>
            <person name="Lipzen A."/>
            <person name="Lutzoni F."/>
            <person name="Magnuson J."/>
            <person name="Mondo S."/>
            <person name="Nolan M."/>
            <person name="Ohm R."/>
            <person name="Pangilinan J."/>
            <person name="Park H.-J."/>
            <person name="Ramirez L."/>
            <person name="Alfaro M."/>
            <person name="Sun H."/>
            <person name="Tritt A."/>
            <person name="Yoshinaga Y."/>
            <person name="Zwiers L.-H."/>
            <person name="Turgeon B."/>
            <person name="Goodwin S."/>
            <person name="Spatafora J."/>
            <person name="Crous P."/>
            <person name="Grigoriev I."/>
        </authorList>
    </citation>
    <scope>NUCLEOTIDE SEQUENCE</scope>
    <source>
        <strain evidence="2">CBS 122368</strain>
    </source>
</reference>
<feature type="region of interest" description="Disordered" evidence="1">
    <location>
        <begin position="308"/>
        <end position="404"/>
    </location>
</feature>